<gene>
    <name evidence="3" type="ORF">Cgig2_016522</name>
</gene>
<dbReference type="Proteomes" id="UP001153076">
    <property type="component" value="Unassembled WGS sequence"/>
</dbReference>
<keyword evidence="1" id="KW-0812">Transmembrane</keyword>
<organism evidence="3 4">
    <name type="scientific">Carnegiea gigantea</name>
    <dbReference type="NCBI Taxonomy" id="171969"/>
    <lineage>
        <taxon>Eukaryota</taxon>
        <taxon>Viridiplantae</taxon>
        <taxon>Streptophyta</taxon>
        <taxon>Embryophyta</taxon>
        <taxon>Tracheophyta</taxon>
        <taxon>Spermatophyta</taxon>
        <taxon>Magnoliopsida</taxon>
        <taxon>eudicotyledons</taxon>
        <taxon>Gunneridae</taxon>
        <taxon>Pentapetalae</taxon>
        <taxon>Caryophyllales</taxon>
        <taxon>Cactineae</taxon>
        <taxon>Cactaceae</taxon>
        <taxon>Cactoideae</taxon>
        <taxon>Echinocereeae</taxon>
        <taxon>Carnegiea</taxon>
    </lineage>
</organism>
<evidence type="ECO:0000259" key="2">
    <source>
        <dbReference type="Pfam" id="PF13966"/>
    </source>
</evidence>
<keyword evidence="1" id="KW-1133">Transmembrane helix</keyword>
<dbReference type="OrthoDB" id="696485at2759"/>
<dbReference type="InterPro" id="IPR026960">
    <property type="entry name" value="RVT-Znf"/>
</dbReference>
<keyword evidence="1" id="KW-0472">Membrane</keyword>
<feature type="domain" description="Reverse transcriptase zinc-binding" evidence="2">
    <location>
        <begin position="50"/>
        <end position="117"/>
    </location>
</feature>
<dbReference type="PANTHER" id="PTHR33116">
    <property type="entry name" value="REVERSE TRANSCRIPTASE ZINC-BINDING DOMAIN-CONTAINING PROTEIN-RELATED-RELATED"/>
    <property type="match status" value="1"/>
</dbReference>
<protein>
    <recommendedName>
        <fullName evidence="2">Reverse transcriptase zinc-binding domain-containing protein</fullName>
    </recommendedName>
</protein>
<name>A0A9Q1JZC6_9CARY</name>
<comment type="caution">
    <text evidence="3">The sequence shown here is derived from an EMBL/GenBank/DDBJ whole genome shotgun (WGS) entry which is preliminary data.</text>
</comment>
<sequence>MECASLVEKIIARVHLWATRNISLVGRTRLINSVIFGMFSYWASIFLLLNKTKLIWARPNIPKHAFISGVLIQHGLPTKQRLSKYLPSTDNPCVLGSAEEEEEAHIFYTCSYAKTIWDELRKWWQYIPAVQNSIQLMREPERSKGSRTKSKSLVPLSQQTSTTFGVQETTLYSRSSISQQHNQYISSKIK</sequence>
<feature type="transmembrane region" description="Helical" evidence="1">
    <location>
        <begin position="30"/>
        <end position="49"/>
    </location>
</feature>
<reference evidence="3" key="1">
    <citation type="submission" date="2022-04" db="EMBL/GenBank/DDBJ databases">
        <title>Carnegiea gigantea Genome sequencing and assembly v2.</title>
        <authorList>
            <person name="Copetti D."/>
            <person name="Sanderson M.J."/>
            <person name="Burquez A."/>
            <person name="Wojciechowski M.F."/>
        </authorList>
    </citation>
    <scope>NUCLEOTIDE SEQUENCE</scope>
    <source>
        <strain evidence="3">SGP5-SGP5p</strain>
        <tissue evidence="3">Aerial part</tissue>
    </source>
</reference>
<dbReference type="PANTHER" id="PTHR33116:SF66">
    <property type="entry name" value="REVERSE TRANSCRIPTASE ZINC-BINDING DOMAIN-CONTAINING PROTEIN"/>
    <property type="match status" value="1"/>
</dbReference>
<dbReference type="Pfam" id="PF13966">
    <property type="entry name" value="zf-RVT"/>
    <property type="match status" value="1"/>
</dbReference>
<evidence type="ECO:0000256" key="1">
    <source>
        <dbReference type="SAM" id="Phobius"/>
    </source>
</evidence>
<proteinExistence type="predicted"/>
<evidence type="ECO:0000313" key="3">
    <source>
        <dbReference type="EMBL" id="KAJ8433592.1"/>
    </source>
</evidence>
<evidence type="ECO:0000313" key="4">
    <source>
        <dbReference type="Proteomes" id="UP001153076"/>
    </source>
</evidence>
<dbReference type="AlphaFoldDB" id="A0A9Q1JZC6"/>
<dbReference type="EMBL" id="JAKOGI010000528">
    <property type="protein sequence ID" value="KAJ8433592.1"/>
    <property type="molecule type" value="Genomic_DNA"/>
</dbReference>
<accession>A0A9Q1JZC6</accession>
<keyword evidence="4" id="KW-1185">Reference proteome</keyword>